<accession>A0A0C3GKG5</accession>
<dbReference type="InParanoid" id="A0A0C3GKG5"/>
<dbReference type="EMBL" id="KN832884">
    <property type="protein sequence ID" value="KIM96615.1"/>
    <property type="molecule type" value="Genomic_DNA"/>
</dbReference>
<evidence type="ECO:0000256" key="1">
    <source>
        <dbReference type="SAM" id="MobiDB-lite"/>
    </source>
</evidence>
<keyword evidence="3" id="KW-1185">Reference proteome</keyword>
<proteinExistence type="predicted"/>
<feature type="region of interest" description="Disordered" evidence="1">
    <location>
        <begin position="99"/>
        <end position="125"/>
    </location>
</feature>
<organism evidence="2 3">
    <name type="scientific">Oidiodendron maius (strain Zn)</name>
    <dbReference type="NCBI Taxonomy" id="913774"/>
    <lineage>
        <taxon>Eukaryota</taxon>
        <taxon>Fungi</taxon>
        <taxon>Dikarya</taxon>
        <taxon>Ascomycota</taxon>
        <taxon>Pezizomycotina</taxon>
        <taxon>Leotiomycetes</taxon>
        <taxon>Leotiomycetes incertae sedis</taxon>
        <taxon>Myxotrichaceae</taxon>
        <taxon>Oidiodendron</taxon>
    </lineage>
</organism>
<gene>
    <name evidence="2" type="ORF">OIDMADRAFT_58925</name>
</gene>
<reference evidence="2 3" key="1">
    <citation type="submission" date="2014-04" db="EMBL/GenBank/DDBJ databases">
        <authorList>
            <consortium name="DOE Joint Genome Institute"/>
            <person name="Kuo A."/>
            <person name="Martino E."/>
            <person name="Perotto S."/>
            <person name="Kohler A."/>
            <person name="Nagy L.G."/>
            <person name="Floudas D."/>
            <person name="Copeland A."/>
            <person name="Barry K.W."/>
            <person name="Cichocki N."/>
            <person name="Veneault-Fourrey C."/>
            <person name="LaButti K."/>
            <person name="Lindquist E.A."/>
            <person name="Lipzen A."/>
            <person name="Lundell T."/>
            <person name="Morin E."/>
            <person name="Murat C."/>
            <person name="Sun H."/>
            <person name="Tunlid A."/>
            <person name="Henrissat B."/>
            <person name="Grigoriev I.V."/>
            <person name="Hibbett D.S."/>
            <person name="Martin F."/>
            <person name="Nordberg H.P."/>
            <person name="Cantor M.N."/>
            <person name="Hua S.X."/>
        </authorList>
    </citation>
    <scope>NUCLEOTIDE SEQUENCE [LARGE SCALE GENOMIC DNA]</scope>
    <source>
        <strain evidence="2 3">Zn</strain>
    </source>
</reference>
<reference evidence="3" key="2">
    <citation type="submission" date="2015-01" db="EMBL/GenBank/DDBJ databases">
        <title>Evolutionary Origins and Diversification of the Mycorrhizal Mutualists.</title>
        <authorList>
            <consortium name="DOE Joint Genome Institute"/>
            <consortium name="Mycorrhizal Genomics Consortium"/>
            <person name="Kohler A."/>
            <person name="Kuo A."/>
            <person name="Nagy L.G."/>
            <person name="Floudas D."/>
            <person name="Copeland A."/>
            <person name="Barry K.W."/>
            <person name="Cichocki N."/>
            <person name="Veneault-Fourrey C."/>
            <person name="LaButti K."/>
            <person name="Lindquist E.A."/>
            <person name="Lipzen A."/>
            <person name="Lundell T."/>
            <person name="Morin E."/>
            <person name="Murat C."/>
            <person name="Riley R."/>
            <person name="Ohm R."/>
            <person name="Sun H."/>
            <person name="Tunlid A."/>
            <person name="Henrissat B."/>
            <person name="Grigoriev I.V."/>
            <person name="Hibbett D.S."/>
            <person name="Martin F."/>
        </authorList>
    </citation>
    <scope>NUCLEOTIDE SEQUENCE [LARGE SCALE GENOMIC DNA]</scope>
    <source>
        <strain evidence="3">Zn</strain>
    </source>
</reference>
<evidence type="ECO:0000313" key="2">
    <source>
        <dbReference type="EMBL" id="KIM96615.1"/>
    </source>
</evidence>
<evidence type="ECO:0000313" key="3">
    <source>
        <dbReference type="Proteomes" id="UP000054321"/>
    </source>
</evidence>
<name>A0A0C3GKG5_OIDMZ</name>
<sequence>MELTLAAKERFLISAGSFNNSLIVDLIRRNFPEYSFALPLASAGEGDYPVEGATPNHRTSTIGLLLHPVQTVPFSISTQYAHNNGFGTTTSYRNRKWGEIAISPHESPRKQEDPTDVGNKFSKWS</sequence>
<dbReference type="HOGENOM" id="CLU_1993267_0_0_1"/>
<protein>
    <submittedName>
        <fullName evidence="2">Uncharacterized protein</fullName>
    </submittedName>
</protein>
<dbReference type="Proteomes" id="UP000054321">
    <property type="component" value="Unassembled WGS sequence"/>
</dbReference>
<dbReference type="AlphaFoldDB" id="A0A0C3GKG5"/>